<name>A0ABN8U4I5_9BACL</name>
<organism evidence="2 3">
    <name type="scientific">Paenibacillus melissococcoides</name>
    <dbReference type="NCBI Taxonomy" id="2912268"/>
    <lineage>
        <taxon>Bacteria</taxon>
        <taxon>Bacillati</taxon>
        <taxon>Bacillota</taxon>
        <taxon>Bacilli</taxon>
        <taxon>Bacillales</taxon>
        <taxon>Paenibacillaceae</taxon>
        <taxon>Paenibacillus</taxon>
    </lineage>
</organism>
<proteinExistence type="predicted"/>
<dbReference type="EMBL" id="CALYLO010000004">
    <property type="protein sequence ID" value="CAH8246002.1"/>
    <property type="molecule type" value="Genomic_DNA"/>
</dbReference>
<sequence>MNTDYLKMRAHFYPREAERRVRLRLDELAEVWKCSSKQAKRKLKKLDEDGICSCVPGRGRGHCSEIRFRTGFQDDLNAAIRHSLLAKNMERLMHILQLPCPKQWNGQLLRPVQELLGLQAPDPITDVLQALATLPVTNLDPAQASITYDLMLVPLIGDTLLRYDAARDRLLPHLAAA</sequence>
<evidence type="ECO:0000313" key="2">
    <source>
        <dbReference type="EMBL" id="CAH8246002.1"/>
    </source>
</evidence>
<dbReference type="Proteomes" id="UP001154322">
    <property type="component" value="Unassembled WGS sequence"/>
</dbReference>
<evidence type="ECO:0000313" key="3">
    <source>
        <dbReference type="Proteomes" id="UP001154322"/>
    </source>
</evidence>
<comment type="caution">
    <text evidence="2">The sequence shown here is derived from an EMBL/GenBank/DDBJ whole genome shotgun (WGS) entry which is preliminary data.</text>
</comment>
<feature type="domain" description="Transcriptional regulator SgrR N-terminal HTH" evidence="1">
    <location>
        <begin position="3"/>
        <end position="97"/>
    </location>
</feature>
<accession>A0ABN8U4I5</accession>
<protein>
    <submittedName>
        <fullName evidence="2">SgrR family transcriptional regulator</fullName>
    </submittedName>
</protein>
<keyword evidence="3" id="KW-1185">Reference proteome</keyword>
<gene>
    <name evidence="2" type="ORF">WJ0W_003237</name>
</gene>
<evidence type="ECO:0000259" key="1">
    <source>
        <dbReference type="Pfam" id="PF12793"/>
    </source>
</evidence>
<dbReference type="InterPro" id="IPR025370">
    <property type="entry name" value="SgrR_HTH_N"/>
</dbReference>
<dbReference type="Pfam" id="PF12793">
    <property type="entry name" value="SgrR_N"/>
    <property type="match status" value="1"/>
</dbReference>
<dbReference type="RefSeq" id="WP_249725528.1">
    <property type="nucleotide sequence ID" value="NZ_AP031286.1"/>
</dbReference>
<reference evidence="2" key="1">
    <citation type="submission" date="2022-06" db="EMBL/GenBank/DDBJ databases">
        <authorList>
            <person name="Dietemann V."/>
            <person name="Ory F."/>
            <person name="Dainat B."/>
            <person name="Oberhansli S."/>
        </authorList>
    </citation>
    <scope>NUCLEOTIDE SEQUENCE</scope>
    <source>
        <strain evidence="2">Ena-SAMPLE-TAB-26-04-2022-14:26:32:270-5432</strain>
    </source>
</reference>